<dbReference type="SUPFAM" id="SSF56994">
    <property type="entry name" value="Insulin-like"/>
    <property type="match status" value="1"/>
</dbReference>
<dbReference type="EMBL" id="JAZGQO010000014">
    <property type="protein sequence ID" value="KAK6170262.1"/>
    <property type="molecule type" value="Genomic_DNA"/>
</dbReference>
<name>A0AAN8P4D8_PATCE</name>
<dbReference type="InterPro" id="IPR036438">
    <property type="entry name" value="Insulin-like_sf"/>
</dbReference>
<gene>
    <name evidence="4" type="ORF">SNE40_018694</name>
</gene>
<dbReference type="PRINTS" id="PR00276">
    <property type="entry name" value="INSULINFAMLY"/>
</dbReference>
<dbReference type="Proteomes" id="UP001347796">
    <property type="component" value="Unassembled WGS sequence"/>
</dbReference>
<keyword evidence="2" id="KW-0732">Signal</keyword>
<dbReference type="AlphaFoldDB" id="A0AAN8P4D8"/>
<feature type="chain" id="PRO_5043010351" description="Insulin-like domain-containing protein" evidence="2">
    <location>
        <begin position="20"/>
        <end position="122"/>
    </location>
</feature>
<dbReference type="GO" id="GO:0005179">
    <property type="term" value="F:hormone activity"/>
    <property type="evidence" value="ECO:0007669"/>
    <property type="project" value="InterPro"/>
</dbReference>
<feature type="signal peptide" evidence="2">
    <location>
        <begin position="1"/>
        <end position="19"/>
    </location>
</feature>
<protein>
    <recommendedName>
        <fullName evidence="3">Insulin-like domain-containing protein</fullName>
    </recommendedName>
</protein>
<reference evidence="4 5" key="1">
    <citation type="submission" date="2024-01" db="EMBL/GenBank/DDBJ databases">
        <title>The genome of the rayed Mediterranean limpet Patella caerulea (Linnaeus, 1758).</title>
        <authorList>
            <person name="Anh-Thu Weber A."/>
            <person name="Halstead-Nussloch G."/>
        </authorList>
    </citation>
    <scope>NUCLEOTIDE SEQUENCE [LARGE SCALE GENOMIC DNA]</scope>
    <source>
        <strain evidence="4">AATW-2023a</strain>
        <tissue evidence="4">Whole specimen</tissue>
    </source>
</reference>
<dbReference type="Gene3D" id="1.10.100.10">
    <property type="entry name" value="Insulin-like"/>
    <property type="match status" value="1"/>
</dbReference>
<dbReference type="GO" id="GO:0005576">
    <property type="term" value="C:extracellular region"/>
    <property type="evidence" value="ECO:0007669"/>
    <property type="project" value="InterPro"/>
</dbReference>
<comment type="similarity">
    <text evidence="1">Belongs to the insulin family.</text>
</comment>
<dbReference type="InterPro" id="IPR022352">
    <property type="entry name" value="Ins/IGF/rlx"/>
</dbReference>
<evidence type="ECO:0000313" key="4">
    <source>
        <dbReference type="EMBL" id="KAK6170262.1"/>
    </source>
</evidence>
<comment type="caution">
    <text evidence="4">The sequence shown here is derived from an EMBL/GenBank/DDBJ whole genome shotgun (WGS) entry which is preliminary data.</text>
</comment>
<dbReference type="PROSITE" id="PS00262">
    <property type="entry name" value="INSULIN"/>
    <property type="match status" value="1"/>
</dbReference>
<dbReference type="Pfam" id="PF00049">
    <property type="entry name" value="Insulin"/>
    <property type="match status" value="1"/>
</dbReference>
<evidence type="ECO:0000256" key="1">
    <source>
        <dbReference type="ARBA" id="ARBA00009034"/>
    </source>
</evidence>
<organism evidence="4 5">
    <name type="scientific">Patella caerulea</name>
    <name type="common">Rayed Mediterranean limpet</name>
    <dbReference type="NCBI Taxonomy" id="87958"/>
    <lineage>
        <taxon>Eukaryota</taxon>
        <taxon>Metazoa</taxon>
        <taxon>Spiralia</taxon>
        <taxon>Lophotrochozoa</taxon>
        <taxon>Mollusca</taxon>
        <taxon>Gastropoda</taxon>
        <taxon>Patellogastropoda</taxon>
        <taxon>Patelloidea</taxon>
        <taxon>Patellidae</taxon>
        <taxon>Patella</taxon>
    </lineage>
</organism>
<dbReference type="InterPro" id="IPR016179">
    <property type="entry name" value="Insulin-like"/>
</dbReference>
<evidence type="ECO:0000256" key="2">
    <source>
        <dbReference type="SAM" id="SignalP"/>
    </source>
</evidence>
<proteinExistence type="inferred from homology"/>
<dbReference type="PIRSF" id="PIRSF018431">
    <property type="entry name" value="Molluscan_insulin_rel_peptide"/>
    <property type="match status" value="1"/>
</dbReference>
<evidence type="ECO:0000313" key="5">
    <source>
        <dbReference type="Proteomes" id="UP001347796"/>
    </source>
</evidence>
<keyword evidence="5" id="KW-1185">Reference proteome</keyword>
<sequence length="122" mass="13764">MCLLIMVIIMTIYRFPASADLERFCNLEKTHEGPHPNGFCGDGLDQVLRLVCGNPFKRSSLSGGIETLVKRTLRNKPVTLDKFNALSFLRKRSGFGRQGITCECCNHKCNIIELRQYCNALP</sequence>
<evidence type="ECO:0000259" key="3">
    <source>
        <dbReference type="Pfam" id="PF00049"/>
    </source>
</evidence>
<dbReference type="InterPro" id="IPR022353">
    <property type="entry name" value="Insulin_CS"/>
</dbReference>
<feature type="domain" description="Insulin-like" evidence="3">
    <location>
        <begin position="39"/>
        <end position="118"/>
    </location>
</feature>
<accession>A0AAN8P4D8</accession>